<dbReference type="GO" id="GO:0015074">
    <property type="term" value="P:DNA integration"/>
    <property type="evidence" value="ECO:0007669"/>
    <property type="project" value="InterPro"/>
</dbReference>
<dbReference type="InterPro" id="IPR012337">
    <property type="entry name" value="RNaseH-like_sf"/>
</dbReference>
<name>A0A1H6DY46_9GAMM</name>
<keyword evidence="3" id="KW-1185">Reference proteome</keyword>
<dbReference type="InterPro" id="IPR036397">
    <property type="entry name" value="RNaseH_sf"/>
</dbReference>
<dbReference type="Gene3D" id="3.30.420.10">
    <property type="entry name" value="Ribonuclease H-like superfamily/Ribonuclease H"/>
    <property type="match status" value="1"/>
</dbReference>
<dbReference type="PANTHER" id="PTHR47515:SF1">
    <property type="entry name" value="BLR2054 PROTEIN"/>
    <property type="match status" value="1"/>
</dbReference>
<dbReference type="InterPro" id="IPR001584">
    <property type="entry name" value="Integrase_cat-core"/>
</dbReference>
<sequence>MQNGYIESFNGKFRDECLNEHWFEDLAHARRLISEWRVDYNEQRPHSSLDYQTPLEFASAFRRQITESTTNDITRSRLD</sequence>
<dbReference type="GO" id="GO:0003676">
    <property type="term" value="F:nucleic acid binding"/>
    <property type="evidence" value="ECO:0007669"/>
    <property type="project" value="InterPro"/>
</dbReference>
<evidence type="ECO:0000259" key="1">
    <source>
        <dbReference type="Pfam" id="PF13683"/>
    </source>
</evidence>
<dbReference type="PANTHER" id="PTHR47515">
    <property type="entry name" value="LOW CALCIUM RESPONSE LOCUS PROTEIN T"/>
    <property type="match status" value="1"/>
</dbReference>
<feature type="domain" description="Integrase catalytic" evidence="1">
    <location>
        <begin position="1"/>
        <end position="54"/>
    </location>
</feature>
<reference evidence="2 3" key="1">
    <citation type="submission" date="2016-10" db="EMBL/GenBank/DDBJ databases">
        <authorList>
            <person name="de Groot N.N."/>
        </authorList>
    </citation>
    <scope>NUCLEOTIDE SEQUENCE [LARGE SCALE GENOMIC DNA]</scope>
    <source>
        <strain evidence="2 3">DSM 22012</strain>
    </source>
</reference>
<dbReference type="Proteomes" id="UP000236745">
    <property type="component" value="Unassembled WGS sequence"/>
</dbReference>
<dbReference type="Pfam" id="PF13683">
    <property type="entry name" value="rve_3"/>
    <property type="match status" value="1"/>
</dbReference>
<dbReference type="EMBL" id="FNVQ01000015">
    <property type="protein sequence ID" value="SEG89676.1"/>
    <property type="molecule type" value="Genomic_DNA"/>
</dbReference>
<organism evidence="2 3">
    <name type="scientific">Marinobacterium lutimaris</name>
    <dbReference type="NCBI Taxonomy" id="568106"/>
    <lineage>
        <taxon>Bacteria</taxon>
        <taxon>Pseudomonadati</taxon>
        <taxon>Pseudomonadota</taxon>
        <taxon>Gammaproteobacteria</taxon>
        <taxon>Oceanospirillales</taxon>
        <taxon>Oceanospirillaceae</taxon>
        <taxon>Marinobacterium</taxon>
    </lineage>
</organism>
<proteinExistence type="predicted"/>
<dbReference type="SUPFAM" id="SSF53098">
    <property type="entry name" value="Ribonuclease H-like"/>
    <property type="match status" value="1"/>
</dbReference>
<protein>
    <submittedName>
        <fullName evidence="2">Putative transposase</fullName>
    </submittedName>
</protein>
<evidence type="ECO:0000313" key="2">
    <source>
        <dbReference type="EMBL" id="SEG89676.1"/>
    </source>
</evidence>
<accession>A0A1H6DY46</accession>
<evidence type="ECO:0000313" key="3">
    <source>
        <dbReference type="Proteomes" id="UP000236745"/>
    </source>
</evidence>
<dbReference type="AlphaFoldDB" id="A0A1H6DY46"/>
<gene>
    <name evidence="2" type="ORF">SAMN05444390_1157</name>
</gene>